<dbReference type="Pfam" id="PF00657">
    <property type="entry name" value="Lipase_GDSL"/>
    <property type="match status" value="1"/>
</dbReference>
<reference evidence="2 3" key="1">
    <citation type="submission" date="2019-07" db="EMBL/GenBank/DDBJ databases">
        <title>Whole genome shotgun sequence of Skermanella aerolata NBRC 106429.</title>
        <authorList>
            <person name="Hosoyama A."/>
            <person name="Uohara A."/>
            <person name="Ohji S."/>
            <person name="Ichikawa N."/>
        </authorList>
    </citation>
    <scope>NUCLEOTIDE SEQUENCE [LARGE SCALE GENOMIC DNA]</scope>
    <source>
        <strain evidence="2 3">NBRC 106429</strain>
    </source>
</reference>
<dbReference type="InterPro" id="IPR008265">
    <property type="entry name" value="Lipase_GDSL_AS"/>
</dbReference>
<keyword evidence="1" id="KW-0378">Hydrolase</keyword>
<dbReference type="PANTHER" id="PTHR45648:SF22">
    <property type="entry name" value="GDSL LIPASE_ACYLHYDROLASE FAMILY PROTEIN (AFU_ORTHOLOGUE AFUA_4G14700)"/>
    <property type="match status" value="1"/>
</dbReference>
<evidence type="ECO:0000256" key="1">
    <source>
        <dbReference type="ARBA" id="ARBA00022801"/>
    </source>
</evidence>
<proteinExistence type="predicted"/>
<sequence length="340" mass="34653">MLAFTSLRRKSSKTARPILGISLGAAILMTSVSAGAMPIVAFGDSLSDTGNVSILTGGALPPAPYYFEGRFSNGPIWLDQLGAALDGAVDPVLGGGTNFAFGAARVTAAPLVPSLRAQTNAFLNATAATGADPTALYVVYGGGNDVRDAIGSADPIAAITTAAEQLAGIVGDLADAGAVDIVVPTLANVGRLPEARQAGDAVVGLAGLLSTVFNQTLAQGLAGLEATSEVNLIRPDFFGLLETITASPSSFGLTNVTDACLPVTPFAVPAGATACSDPDEFLFWDLQHPTTIGHGLFADVALDAIRAALDPVTVPEPWPMALMAPLLLAGIVTKFRRKRQ</sequence>
<dbReference type="InterPro" id="IPR001087">
    <property type="entry name" value="GDSL"/>
</dbReference>
<keyword evidence="3" id="KW-1185">Reference proteome</keyword>
<dbReference type="CDD" id="cd01846">
    <property type="entry name" value="fatty_acyltransferase_like"/>
    <property type="match status" value="1"/>
</dbReference>
<dbReference type="AlphaFoldDB" id="A0A512DW25"/>
<dbReference type="GO" id="GO:0016298">
    <property type="term" value="F:lipase activity"/>
    <property type="evidence" value="ECO:0007669"/>
    <property type="project" value="InterPro"/>
</dbReference>
<dbReference type="PROSITE" id="PS01098">
    <property type="entry name" value="LIPASE_GDSL_SER"/>
    <property type="match status" value="1"/>
</dbReference>
<gene>
    <name evidence="2" type="ORF">SAE02_48160</name>
</gene>
<accession>A0A512DW25</accession>
<dbReference type="Gene3D" id="3.40.50.1110">
    <property type="entry name" value="SGNH hydrolase"/>
    <property type="match status" value="1"/>
</dbReference>
<dbReference type="PANTHER" id="PTHR45648">
    <property type="entry name" value="GDSL LIPASE/ACYLHYDROLASE FAMILY PROTEIN (AFU_ORTHOLOGUE AFUA_4G14700)"/>
    <property type="match status" value="1"/>
</dbReference>
<dbReference type="SUPFAM" id="SSF52266">
    <property type="entry name" value="SGNH hydrolase"/>
    <property type="match status" value="1"/>
</dbReference>
<evidence type="ECO:0000313" key="2">
    <source>
        <dbReference type="EMBL" id="GEO40668.1"/>
    </source>
</evidence>
<protein>
    <submittedName>
        <fullName evidence="2">Esterase</fullName>
    </submittedName>
</protein>
<dbReference type="OrthoDB" id="5292073at2"/>
<evidence type="ECO:0000313" key="3">
    <source>
        <dbReference type="Proteomes" id="UP000321523"/>
    </source>
</evidence>
<dbReference type="RefSeq" id="WP_044430623.1">
    <property type="nucleotide sequence ID" value="NZ_BJYZ01000022.1"/>
</dbReference>
<comment type="caution">
    <text evidence="2">The sequence shown here is derived from an EMBL/GenBank/DDBJ whole genome shotgun (WGS) entry which is preliminary data.</text>
</comment>
<organism evidence="2 3">
    <name type="scientific">Skermanella aerolata</name>
    <dbReference type="NCBI Taxonomy" id="393310"/>
    <lineage>
        <taxon>Bacteria</taxon>
        <taxon>Pseudomonadati</taxon>
        <taxon>Pseudomonadota</taxon>
        <taxon>Alphaproteobacteria</taxon>
        <taxon>Rhodospirillales</taxon>
        <taxon>Azospirillaceae</taxon>
        <taxon>Skermanella</taxon>
    </lineage>
</organism>
<dbReference type="EMBL" id="BJYZ01000022">
    <property type="protein sequence ID" value="GEO40668.1"/>
    <property type="molecule type" value="Genomic_DNA"/>
</dbReference>
<dbReference type="InterPro" id="IPR036514">
    <property type="entry name" value="SGNH_hydro_sf"/>
</dbReference>
<name>A0A512DW25_9PROT</name>
<dbReference type="InterPro" id="IPR051058">
    <property type="entry name" value="GDSL_Est/Lipase"/>
</dbReference>
<dbReference type="Proteomes" id="UP000321523">
    <property type="component" value="Unassembled WGS sequence"/>
</dbReference>
<dbReference type="GO" id="GO:0006629">
    <property type="term" value="P:lipid metabolic process"/>
    <property type="evidence" value="ECO:0007669"/>
    <property type="project" value="InterPro"/>
</dbReference>